<dbReference type="Gene3D" id="3.40.430.10">
    <property type="entry name" value="Dihydrofolate Reductase, subunit A"/>
    <property type="match status" value="1"/>
</dbReference>
<organism evidence="2 3">
    <name type="scientific">Arthrobacter globiformis</name>
    <dbReference type="NCBI Taxonomy" id="1665"/>
    <lineage>
        <taxon>Bacteria</taxon>
        <taxon>Bacillati</taxon>
        <taxon>Actinomycetota</taxon>
        <taxon>Actinomycetes</taxon>
        <taxon>Micrococcales</taxon>
        <taxon>Micrococcaceae</taxon>
        <taxon>Arthrobacter</taxon>
    </lineage>
</organism>
<dbReference type="InterPro" id="IPR050765">
    <property type="entry name" value="Riboflavin_Biosynth_HTPR"/>
</dbReference>
<evidence type="ECO:0000313" key="3">
    <source>
        <dbReference type="Proteomes" id="UP000249166"/>
    </source>
</evidence>
<comment type="caution">
    <text evidence="2">The sequence shown here is derived from an EMBL/GenBank/DDBJ whole genome shotgun (WGS) entry which is preliminary data.</text>
</comment>
<evidence type="ECO:0000259" key="1">
    <source>
        <dbReference type="Pfam" id="PF01872"/>
    </source>
</evidence>
<sequence>MRRTVVNNIVSLDGFYADQSGNPTVLNMDETFDAYNLERLRSAGTVLLGRTSFEGFGAYWPAIGDSDEDPSNRALSPDNRELSRLYNRVAKVVVSDSLTVPADHPWVATTAVIRRDEVATWLEQERLNGTGDILIFASRIMWNSLLAQGLIDELHLTVSPGALTSGQPLFLRPANLSLLEVRAFPGSGNVLLRYRPASA</sequence>
<dbReference type="Pfam" id="PF01872">
    <property type="entry name" value="RibD_C"/>
    <property type="match status" value="1"/>
</dbReference>
<dbReference type="AlphaFoldDB" id="A0A328HB73"/>
<dbReference type="InterPro" id="IPR002734">
    <property type="entry name" value="RibDG_C"/>
</dbReference>
<protein>
    <submittedName>
        <fullName evidence="2">Deaminase</fullName>
    </submittedName>
</protein>
<name>A0A328HB73_ARTGO</name>
<dbReference type="PANTHER" id="PTHR38011">
    <property type="entry name" value="DIHYDROFOLATE REDUCTASE FAMILY PROTEIN (AFU_ORTHOLOGUE AFUA_8G06820)"/>
    <property type="match status" value="1"/>
</dbReference>
<reference evidence="2 3" key="1">
    <citation type="submission" date="2018-04" db="EMBL/GenBank/DDBJ databases">
        <title>Bacteria isolated from cave deposits of Manipur.</title>
        <authorList>
            <person name="Sahoo D."/>
            <person name="Sarangthem I."/>
            <person name="Nandeibam J."/>
        </authorList>
    </citation>
    <scope>NUCLEOTIDE SEQUENCE [LARGE SCALE GENOMIC DNA]</scope>
    <source>
        <strain evidence="3">mrc11</strain>
    </source>
</reference>
<dbReference type="InterPro" id="IPR024072">
    <property type="entry name" value="DHFR-like_dom_sf"/>
</dbReference>
<dbReference type="GO" id="GO:0008703">
    <property type="term" value="F:5-amino-6-(5-phosphoribosylamino)uracil reductase activity"/>
    <property type="evidence" value="ECO:0007669"/>
    <property type="project" value="InterPro"/>
</dbReference>
<dbReference type="OrthoDB" id="7949219at2"/>
<dbReference type="EMBL" id="QLNP01000098">
    <property type="protein sequence ID" value="RAM35822.1"/>
    <property type="molecule type" value="Genomic_DNA"/>
</dbReference>
<evidence type="ECO:0000313" key="2">
    <source>
        <dbReference type="EMBL" id="RAM35822.1"/>
    </source>
</evidence>
<dbReference type="Proteomes" id="UP000249166">
    <property type="component" value="Unassembled WGS sequence"/>
</dbReference>
<proteinExistence type="predicted"/>
<dbReference type="PANTHER" id="PTHR38011:SF11">
    <property type="entry name" value="2,5-DIAMINO-6-RIBOSYLAMINO-4(3H)-PYRIMIDINONE 5'-PHOSPHATE REDUCTASE"/>
    <property type="match status" value="1"/>
</dbReference>
<dbReference type="SUPFAM" id="SSF53597">
    <property type="entry name" value="Dihydrofolate reductase-like"/>
    <property type="match status" value="1"/>
</dbReference>
<dbReference type="RefSeq" id="WP_111905003.1">
    <property type="nucleotide sequence ID" value="NZ_QLNP01000098.1"/>
</dbReference>
<accession>A0A328HB73</accession>
<dbReference type="GO" id="GO:0009231">
    <property type="term" value="P:riboflavin biosynthetic process"/>
    <property type="evidence" value="ECO:0007669"/>
    <property type="project" value="InterPro"/>
</dbReference>
<gene>
    <name evidence="2" type="ORF">DBZ45_16735</name>
</gene>
<feature type="domain" description="Bacterial bifunctional deaminase-reductase C-terminal" evidence="1">
    <location>
        <begin position="5"/>
        <end position="173"/>
    </location>
</feature>